<evidence type="ECO:0000256" key="4">
    <source>
        <dbReference type="RuleBase" id="RU365031"/>
    </source>
</evidence>
<dbReference type="PANTHER" id="PTHR11104">
    <property type="entry name" value="AMINOGLYCOSIDE N3-ACETYLTRANSFERASE"/>
    <property type="match status" value="1"/>
</dbReference>
<evidence type="ECO:0000313" key="5">
    <source>
        <dbReference type="EMBL" id="BCN30911.1"/>
    </source>
</evidence>
<comment type="similarity">
    <text evidence="1 4">Belongs to the antibiotic N-acetyltransferase family.</text>
</comment>
<dbReference type="SUPFAM" id="SSF110710">
    <property type="entry name" value="TTHA0583/YokD-like"/>
    <property type="match status" value="1"/>
</dbReference>
<dbReference type="PANTHER" id="PTHR11104:SF0">
    <property type="entry name" value="SPBETA PROPHAGE-DERIVED AMINOGLYCOSIDE N(3')-ACETYLTRANSFERASE-LIKE PROTEIN YOKD"/>
    <property type="match status" value="1"/>
</dbReference>
<accession>A0A7R7EL63</accession>
<evidence type="ECO:0000256" key="2">
    <source>
        <dbReference type="ARBA" id="ARBA00022679"/>
    </source>
</evidence>
<name>A0A7R7EL63_9FIRM</name>
<evidence type="ECO:0000256" key="1">
    <source>
        <dbReference type="ARBA" id="ARBA00006383"/>
    </source>
</evidence>
<dbReference type="EC" id="2.3.1.-" evidence="4"/>
<keyword evidence="6" id="KW-1185">Reference proteome</keyword>
<dbReference type="KEGG" id="ahb:bsdtb5_22060"/>
<dbReference type="EMBL" id="AP024169">
    <property type="protein sequence ID" value="BCN30911.1"/>
    <property type="molecule type" value="Genomic_DNA"/>
</dbReference>
<dbReference type="Pfam" id="PF02522">
    <property type="entry name" value="Antibiotic_NAT"/>
    <property type="match status" value="1"/>
</dbReference>
<evidence type="ECO:0000313" key="6">
    <source>
        <dbReference type="Proteomes" id="UP000595897"/>
    </source>
</evidence>
<dbReference type="InterPro" id="IPR003679">
    <property type="entry name" value="Amioglycoside_AcTrfase"/>
</dbReference>
<dbReference type="RefSeq" id="WP_271712067.1">
    <property type="nucleotide sequence ID" value="NZ_AP024169.1"/>
</dbReference>
<dbReference type="GO" id="GO:0046353">
    <property type="term" value="F:aminoglycoside 3-N-acetyltransferase activity"/>
    <property type="evidence" value="ECO:0007669"/>
    <property type="project" value="UniProtKB-EC"/>
</dbReference>
<evidence type="ECO:0000256" key="3">
    <source>
        <dbReference type="ARBA" id="ARBA00023315"/>
    </source>
</evidence>
<keyword evidence="2 4" id="KW-0808">Transferase</keyword>
<dbReference type="AlphaFoldDB" id="A0A7R7EL63"/>
<dbReference type="InterPro" id="IPR028345">
    <property type="entry name" value="Antibiotic_NAT-like"/>
</dbReference>
<protein>
    <recommendedName>
        <fullName evidence="4">Aminoglycoside N(3)-acetyltransferase</fullName>
        <ecNumber evidence="4">2.3.1.-</ecNumber>
    </recommendedName>
</protein>
<organism evidence="5 6">
    <name type="scientific">Anaeromicropila herbilytica</name>
    <dbReference type="NCBI Taxonomy" id="2785025"/>
    <lineage>
        <taxon>Bacteria</taxon>
        <taxon>Bacillati</taxon>
        <taxon>Bacillota</taxon>
        <taxon>Clostridia</taxon>
        <taxon>Lachnospirales</taxon>
        <taxon>Lachnospiraceae</taxon>
        <taxon>Anaeromicropila</taxon>
    </lineage>
</organism>
<reference evidence="5 6" key="1">
    <citation type="submission" date="2020-11" db="EMBL/GenBank/DDBJ databases">
        <title>Draft genome sequencing of a Lachnospiraceae strain isolated from anoxic soil subjected to BSD treatment.</title>
        <authorList>
            <person name="Uek A."/>
            <person name="Tonouchi A."/>
        </authorList>
    </citation>
    <scope>NUCLEOTIDE SEQUENCE [LARGE SCALE GENOMIC DNA]</scope>
    <source>
        <strain evidence="5 6">TB5</strain>
    </source>
</reference>
<gene>
    <name evidence="5" type="ORF">bsdtb5_22060</name>
</gene>
<comment type="catalytic activity">
    <reaction evidence="4">
        <text>a 2-deoxystreptamine antibiotic + acetyl-CoA = an N(3)-acetyl-2-deoxystreptamine antibiotic + CoA + H(+)</text>
        <dbReference type="Rhea" id="RHEA:12665"/>
        <dbReference type="ChEBI" id="CHEBI:15378"/>
        <dbReference type="ChEBI" id="CHEBI:57287"/>
        <dbReference type="ChEBI" id="CHEBI:57288"/>
        <dbReference type="ChEBI" id="CHEBI:57921"/>
        <dbReference type="ChEBI" id="CHEBI:77452"/>
        <dbReference type="EC" id="2.3.1.81"/>
    </reaction>
</comment>
<dbReference type="GO" id="GO:0046677">
    <property type="term" value="P:response to antibiotic"/>
    <property type="evidence" value="ECO:0007669"/>
    <property type="project" value="UniProtKB-KW"/>
</dbReference>
<dbReference type="Proteomes" id="UP000595897">
    <property type="component" value="Chromosome"/>
</dbReference>
<sequence length="268" mass="30298">MTTKNDIIKYLESINVKHDDTILIHTSLKAIGELDGGADMLIDAFCEYLHQGLFLIPTHTWDKVVPNNPFYDVATTVPCIGTLPCVAINRKDGVRSLHPTHSVVAFGERAREYIKGEEMAASPAPIGGCWSRLYEEHAKILLIGVGHDKNTYFHAVDEILDIPNRLSENGFNITIRDESGNTYTTPPFHTHFTKGISCCCSEFYPNYKRPLEELNAVTYSKLGEATVYCCDAVKCADVIRHMWDKTDHDLCISEEDIPQSYYMDFKER</sequence>
<keyword evidence="4" id="KW-0046">Antibiotic resistance</keyword>
<keyword evidence="3 4" id="KW-0012">Acyltransferase</keyword>
<proteinExistence type="inferred from homology"/>